<dbReference type="PROSITE" id="PS50850">
    <property type="entry name" value="MFS"/>
    <property type="match status" value="1"/>
</dbReference>
<dbReference type="AlphaFoldDB" id="F8GP27"/>
<dbReference type="RefSeq" id="WP_013951916.1">
    <property type="nucleotide sequence ID" value="NC_015723.1"/>
</dbReference>
<feature type="transmembrane region" description="Helical" evidence="5">
    <location>
        <begin position="102"/>
        <end position="122"/>
    </location>
</feature>
<evidence type="ECO:0000256" key="4">
    <source>
        <dbReference type="ARBA" id="ARBA00023136"/>
    </source>
</evidence>
<proteinExistence type="predicted"/>
<keyword evidence="2 5" id="KW-0812">Transmembrane</keyword>
<dbReference type="GO" id="GO:0016020">
    <property type="term" value="C:membrane"/>
    <property type="evidence" value="ECO:0007669"/>
    <property type="project" value="UniProtKB-SubCell"/>
</dbReference>
<dbReference type="GeneID" id="34307034"/>
<evidence type="ECO:0000256" key="1">
    <source>
        <dbReference type="ARBA" id="ARBA00004141"/>
    </source>
</evidence>
<evidence type="ECO:0000313" key="8">
    <source>
        <dbReference type="Proteomes" id="UP000006798"/>
    </source>
</evidence>
<dbReference type="SUPFAM" id="SSF103473">
    <property type="entry name" value="MFS general substrate transporter"/>
    <property type="match status" value="1"/>
</dbReference>
<dbReference type="GO" id="GO:0022857">
    <property type="term" value="F:transmembrane transporter activity"/>
    <property type="evidence" value="ECO:0007669"/>
    <property type="project" value="InterPro"/>
</dbReference>
<feature type="transmembrane region" description="Helical" evidence="5">
    <location>
        <begin position="186"/>
        <end position="205"/>
    </location>
</feature>
<dbReference type="Proteomes" id="UP000006798">
    <property type="component" value="Chromosome 2"/>
</dbReference>
<dbReference type="InterPro" id="IPR011701">
    <property type="entry name" value="MFS"/>
</dbReference>
<dbReference type="InterPro" id="IPR036259">
    <property type="entry name" value="MFS_trans_sf"/>
</dbReference>
<feature type="transmembrane region" description="Helical" evidence="5">
    <location>
        <begin position="282"/>
        <end position="301"/>
    </location>
</feature>
<feature type="transmembrane region" description="Helical" evidence="5">
    <location>
        <begin position="64"/>
        <end position="82"/>
    </location>
</feature>
<organism evidence="7 8">
    <name type="scientific">Cupriavidus necator (strain ATCC 43291 / DSM 13513 / CCUG 52238 / LMG 8453 / N-1)</name>
    <name type="common">Ralstonia eutropha</name>
    <dbReference type="NCBI Taxonomy" id="1042878"/>
    <lineage>
        <taxon>Bacteria</taxon>
        <taxon>Pseudomonadati</taxon>
        <taxon>Pseudomonadota</taxon>
        <taxon>Betaproteobacteria</taxon>
        <taxon>Burkholderiales</taxon>
        <taxon>Burkholderiaceae</taxon>
        <taxon>Cupriavidus</taxon>
    </lineage>
</organism>
<protein>
    <submittedName>
        <fullName evidence="7">Galactarate transporter GarP</fullName>
    </submittedName>
</protein>
<feature type="transmembrane region" description="Helical" evidence="5">
    <location>
        <begin position="26"/>
        <end position="43"/>
    </location>
</feature>
<dbReference type="Pfam" id="PF07690">
    <property type="entry name" value="MFS_1"/>
    <property type="match status" value="1"/>
</dbReference>
<keyword evidence="3 5" id="KW-1133">Transmembrane helix</keyword>
<gene>
    <name evidence="7" type="primary">garP</name>
    <name evidence="7" type="ordered locus">CNE_2c02030</name>
</gene>
<dbReference type="InterPro" id="IPR020846">
    <property type="entry name" value="MFS_dom"/>
</dbReference>
<feature type="transmembrane region" description="Helical" evidence="5">
    <location>
        <begin position="342"/>
        <end position="362"/>
    </location>
</feature>
<dbReference type="InterPro" id="IPR050382">
    <property type="entry name" value="MFS_Na/Anion_cotransporter"/>
</dbReference>
<feature type="domain" description="Major facilitator superfamily (MFS) profile" evidence="6">
    <location>
        <begin position="30"/>
        <end position="430"/>
    </location>
</feature>
<dbReference type="KEGG" id="cnc:CNE_2c02030"/>
<feature type="transmembrane region" description="Helical" evidence="5">
    <location>
        <begin position="156"/>
        <end position="180"/>
    </location>
</feature>
<feature type="transmembrane region" description="Helical" evidence="5">
    <location>
        <begin position="407"/>
        <end position="427"/>
    </location>
</feature>
<evidence type="ECO:0000256" key="5">
    <source>
        <dbReference type="SAM" id="Phobius"/>
    </source>
</evidence>
<evidence type="ECO:0000256" key="3">
    <source>
        <dbReference type="ARBA" id="ARBA00022989"/>
    </source>
</evidence>
<dbReference type="PANTHER" id="PTHR11662:SF399">
    <property type="entry name" value="FI19708P1-RELATED"/>
    <property type="match status" value="1"/>
</dbReference>
<keyword evidence="4 5" id="KW-0472">Membrane</keyword>
<dbReference type="CDD" id="cd17319">
    <property type="entry name" value="MFS_ExuT_GudP_like"/>
    <property type="match status" value="1"/>
</dbReference>
<reference evidence="7 8" key="1">
    <citation type="journal article" date="2011" name="J. Bacteriol.">
        <title>Complete genome sequence of the type strain Cupriavidus necator N-1.</title>
        <authorList>
            <person name="Poehlein A."/>
            <person name="Kusian B."/>
            <person name="Friedrich B."/>
            <person name="Daniel R."/>
            <person name="Bowien B."/>
        </authorList>
    </citation>
    <scope>NUCLEOTIDE SEQUENCE [LARGE SCALE GENOMIC DNA]</scope>
    <source>
        <strain evidence="8">ATCC 43291 / DSM 13513 / CCUG 52238 / LMG 8453 / N-1</strain>
    </source>
</reference>
<dbReference type="HOGENOM" id="CLU_001265_5_1_4"/>
<dbReference type="PANTHER" id="PTHR11662">
    <property type="entry name" value="SOLUTE CARRIER FAMILY 17"/>
    <property type="match status" value="1"/>
</dbReference>
<feature type="transmembrane region" description="Helical" evidence="5">
    <location>
        <begin position="374"/>
        <end position="401"/>
    </location>
</feature>
<comment type="subcellular location">
    <subcellularLocation>
        <location evidence="1">Membrane</location>
        <topology evidence="1">Multi-pass membrane protein</topology>
    </subcellularLocation>
</comment>
<feature type="transmembrane region" description="Helical" evidence="5">
    <location>
        <begin position="244"/>
        <end position="262"/>
    </location>
</feature>
<evidence type="ECO:0000259" key="6">
    <source>
        <dbReference type="PROSITE" id="PS50850"/>
    </source>
</evidence>
<name>F8GP27_CUPNN</name>
<dbReference type="Gene3D" id="1.20.1250.20">
    <property type="entry name" value="MFS general substrate transporter like domains"/>
    <property type="match status" value="2"/>
</dbReference>
<evidence type="ECO:0000256" key="2">
    <source>
        <dbReference type="ARBA" id="ARBA00022692"/>
    </source>
</evidence>
<dbReference type="EMBL" id="CP002878">
    <property type="protein sequence ID" value="AEI79189.1"/>
    <property type="molecule type" value="Genomic_DNA"/>
</dbReference>
<feature type="transmembrane region" description="Helical" evidence="5">
    <location>
        <begin position="313"/>
        <end position="336"/>
    </location>
</feature>
<accession>F8GP27</accession>
<sequence length="437" mass="46132">MTTSVTPEAAASPPAAIASAEAPSRVRWRIFAVVFVLVVMNLLDRISLSIAMPTIGKEFGLSPTMQGLVLSSFFWSYALLQVPGGWLIDRFGPRKVITGSTALWGAFQALAAFATGGISLMATRMALGAAEAPLFPAGAKLNALWLSSGERSRGAVLVDAGSPLGAAIGGIVISYLIVAFGSWRTAFFIAGAVTVVMSWVSWRYLRDQPSQHPGVNDGELAHIRATAGNAAAAAQDRRIAPRSWCGLTIGRACWAMVFFGLLTWGPNYLAHARGFDLKQIGMAMFFIFLSGAVGSLASGFGADALMRRLPRALVLKGMLTVSGLVICAVFLLLPRIDDPVEAVVLLCLAAFITMWGSLYWSLPAILAPAHRVGIVGATMNLAGSLGGIVVPILVGLILQHLGSYQTVLHFFAGCAVVFVACTLLIDLGSGKLNKELR</sequence>
<evidence type="ECO:0000313" key="7">
    <source>
        <dbReference type="EMBL" id="AEI79189.1"/>
    </source>
</evidence>